<dbReference type="InParanoid" id="G3H0D5"/>
<name>G3H0D5_CRIGR</name>
<dbReference type="AlphaFoldDB" id="G3H0D5"/>
<sequence length="55" mass="6034">MPVTRLGLFGVVVSHPSQVQRPQAVLWNQGSDLRTGCSGGRDWRSAFFGRYGKGL</sequence>
<reference evidence="2" key="1">
    <citation type="journal article" date="2011" name="Nat. Biotechnol.">
        <title>The genomic sequence of the Chinese hamster ovary (CHO)-K1 cell line.</title>
        <authorList>
            <person name="Xu X."/>
            <person name="Nagarajan H."/>
            <person name="Lewis N.E."/>
            <person name="Pan S."/>
            <person name="Cai Z."/>
            <person name="Liu X."/>
            <person name="Chen W."/>
            <person name="Xie M."/>
            <person name="Wang W."/>
            <person name="Hammond S."/>
            <person name="Andersen M.R."/>
            <person name="Neff N."/>
            <person name="Passarelli B."/>
            <person name="Koh W."/>
            <person name="Fan H.C."/>
            <person name="Wang J."/>
            <person name="Gui Y."/>
            <person name="Lee K.H."/>
            <person name="Betenbaugh M.J."/>
            <person name="Quake S.R."/>
            <person name="Famili I."/>
            <person name="Palsson B.O."/>
            <person name="Wang J."/>
        </authorList>
    </citation>
    <scope>NUCLEOTIDE SEQUENCE [LARGE SCALE GENOMIC DNA]</scope>
    <source>
        <strain evidence="2">CHO K1 cell line</strain>
    </source>
</reference>
<organism evidence="1 2">
    <name type="scientific">Cricetulus griseus</name>
    <name type="common">Chinese hamster</name>
    <name type="synonym">Cricetulus barabensis griseus</name>
    <dbReference type="NCBI Taxonomy" id="10029"/>
    <lineage>
        <taxon>Eukaryota</taxon>
        <taxon>Metazoa</taxon>
        <taxon>Chordata</taxon>
        <taxon>Craniata</taxon>
        <taxon>Vertebrata</taxon>
        <taxon>Euteleostomi</taxon>
        <taxon>Mammalia</taxon>
        <taxon>Eutheria</taxon>
        <taxon>Euarchontoglires</taxon>
        <taxon>Glires</taxon>
        <taxon>Rodentia</taxon>
        <taxon>Myomorpha</taxon>
        <taxon>Muroidea</taxon>
        <taxon>Cricetidae</taxon>
        <taxon>Cricetinae</taxon>
        <taxon>Cricetulus</taxon>
    </lineage>
</organism>
<evidence type="ECO:0000313" key="2">
    <source>
        <dbReference type="Proteomes" id="UP000001075"/>
    </source>
</evidence>
<evidence type="ECO:0000313" key="1">
    <source>
        <dbReference type="EMBL" id="EGW03767.1"/>
    </source>
</evidence>
<dbReference type="EMBL" id="JH000090">
    <property type="protein sequence ID" value="EGW03767.1"/>
    <property type="molecule type" value="Genomic_DNA"/>
</dbReference>
<dbReference type="Proteomes" id="UP000001075">
    <property type="component" value="Unassembled WGS sequence"/>
</dbReference>
<gene>
    <name evidence="1" type="ORF">I79_003590</name>
</gene>
<protein>
    <submittedName>
        <fullName evidence="1">Uncharacterized protein</fullName>
    </submittedName>
</protein>
<proteinExistence type="predicted"/>
<accession>G3H0D5</accession>